<dbReference type="EMBL" id="CM035414">
    <property type="protein sequence ID" value="KAH7429151.1"/>
    <property type="molecule type" value="Genomic_DNA"/>
</dbReference>
<keyword evidence="3" id="KW-1185">Reference proteome</keyword>
<dbReference type="OrthoDB" id="1844171at2759"/>
<organism evidence="2 3">
    <name type="scientific">Ceratopteris richardii</name>
    <name type="common">Triangle waterfern</name>
    <dbReference type="NCBI Taxonomy" id="49495"/>
    <lineage>
        <taxon>Eukaryota</taxon>
        <taxon>Viridiplantae</taxon>
        <taxon>Streptophyta</taxon>
        <taxon>Embryophyta</taxon>
        <taxon>Tracheophyta</taxon>
        <taxon>Polypodiopsida</taxon>
        <taxon>Polypodiidae</taxon>
        <taxon>Polypodiales</taxon>
        <taxon>Pteridineae</taxon>
        <taxon>Pteridaceae</taxon>
        <taxon>Parkerioideae</taxon>
        <taxon>Ceratopteris</taxon>
    </lineage>
</organism>
<dbReference type="OMA" id="RACMICP"/>
<evidence type="ECO:0000313" key="3">
    <source>
        <dbReference type="Proteomes" id="UP000825935"/>
    </source>
</evidence>
<gene>
    <name evidence="2" type="ORF">KP509_09G033000</name>
</gene>
<proteinExistence type="predicted"/>
<dbReference type="EMBL" id="CM035414">
    <property type="protein sequence ID" value="KAH7429150.1"/>
    <property type="molecule type" value="Genomic_DNA"/>
</dbReference>
<evidence type="ECO:0000313" key="2">
    <source>
        <dbReference type="EMBL" id="KAH7429150.1"/>
    </source>
</evidence>
<dbReference type="Proteomes" id="UP000825935">
    <property type="component" value="Chromosome 9"/>
</dbReference>
<comment type="caution">
    <text evidence="2">The sequence shown here is derived from an EMBL/GenBank/DDBJ whole genome shotgun (WGS) entry which is preliminary data.</text>
</comment>
<feature type="region of interest" description="Disordered" evidence="1">
    <location>
        <begin position="47"/>
        <end position="76"/>
    </location>
</feature>
<accession>A0A8T2U3M7</accession>
<name>A0A8T2U3M7_CERRI</name>
<evidence type="ECO:0000256" key="1">
    <source>
        <dbReference type="SAM" id="MobiDB-lite"/>
    </source>
</evidence>
<reference evidence="2" key="1">
    <citation type="submission" date="2021-08" db="EMBL/GenBank/DDBJ databases">
        <title>WGS assembly of Ceratopteris richardii.</title>
        <authorList>
            <person name="Marchant D.B."/>
            <person name="Chen G."/>
            <person name="Jenkins J."/>
            <person name="Shu S."/>
            <person name="Leebens-Mack J."/>
            <person name="Grimwood J."/>
            <person name="Schmutz J."/>
            <person name="Soltis P."/>
            <person name="Soltis D."/>
            <person name="Chen Z.-H."/>
        </authorList>
    </citation>
    <scope>NUCLEOTIDE SEQUENCE</scope>
    <source>
        <strain evidence="2">Whitten #5841</strain>
        <tissue evidence="2">Leaf</tissue>
    </source>
</reference>
<dbReference type="AlphaFoldDB" id="A0A8T2U3M7"/>
<protein>
    <submittedName>
        <fullName evidence="2">Uncharacterized protein</fullName>
    </submittedName>
</protein>
<sequence length="276" mass="30759">MACPHAFRPVGRAALGAVRHIFACSRPHHHESNMEIDSEASSIIEDTQPSFERSADREALSESGTDMATCESDSDSVPSRYHSIAELHAILRHIQVRWQLFNESMFKFHDPEAMIANCTDDVVWSTRSGNIIEGKSQELLSQLTSLIERKVFLEVKIDRIIRVVSSGGADLMLDRRGQCRHPSALEAARTSAALKALRLTDPITQIPCQSGTTLGALFSTSEVPSTVSLSRPLFWILAEDSYVLKSTEGNVVEKGRRAVLWQQNGSSWYIRGYLHH</sequence>